<keyword evidence="2" id="KW-0238">DNA-binding</keyword>
<name>A0A4Y1Z677_9BACL</name>
<evidence type="ECO:0000256" key="1">
    <source>
        <dbReference type="ARBA" id="ARBA00023015"/>
    </source>
</evidence>
<protein>
    <submittedName>
        <fullName evidence="5">GTP-sensing transcriptional pleiotropic repressor codY</fullName>
    </submittedName>
</protein>
<dbReference type="InterPro" id="IPR010312">
    <property type="entry name" value="Transc_reg_CodY_N"/>
</dbReference>
<dbReference type="FunFam" id="3.30.450.40:FF:000003">
    <property type="entry name" value="GTP-sensing transcriptional pleiotropic repressor CodY"/>
    <property type="match status" value="1"/>
</dbReference>
<dbReference type="InterPro" id="IPR014154">
    <property type="entry name" value="CodY"/>
</dbReference>
<dbReference type="Pfam" id="PF06018">
    <property type="entry name" value="CodY"/>
    <property type="match status" value="1"/>
</dbReference>
<accession>A0A4Y1Z677</accession>
<dbReference type="GO" id="GO:0003677">
    <property type="term" value="F:DNA binding"/>
    <property type="evidence" value="ECO:0007669"/>
    <property type="project" value="UniProtKB-KW"/>
</dbReference>
<comment type="caution">
    <text evidence="5">The sequence shown here is derived from an EMBL/GenBank/DDBJ whole genome shotgun (WGS) entry which is preliminary data.</text>
</comment>
<dbReference type="InterPro" id="IPR029016">
    <property type="entry name" value="GAF-like_dom_sf"/>
</dbReference>
<evidence type="ECO:0000313" key="6">
    <source>
        <dbReference type="Proteomes" id="UP000319716"/>
    </source>
</evidence>
<dbReference type="PANTHER" id="PTHR40062">
    <property type="entry name" value="GTP-SENSING TRANSCRIPTIONAL PLEIOTROPIC REPRESSOR CODY"/>
    <property type="match status" value="1"/>
</dbReference>
<dbReference type="AlphaFoldDB" id="A0A4Y1Z677"/>
<gene>
    <name evidence="5" type="ORF">NBRC111894_78</name>
</gene>
<dbReference type="EMBL" id="BEXB01000001">
    <property type="protein sequence ID" value="GAY74524.1"/>
    <property type="molecule type" value="Genomic_DNA"/>
</dbReference>
<organism evidence="5 6">
    <name type="scientific">Sporolactobacillus inulinus</name>
    <dbReference type="NCBI Taxonomy" id="2078"/>
    <lineage>
        <taxon>Bacteria</taxon>
        <taxon>Bacillati</taxon>
        <taxon>Bacillota</taxon>
        <taxon>Bacilli</taxon>
        <taxon>Bacillales</taxon>
        <taxon>Sporolactobacillaceae</taxon>
        <taxon>Sporolactobacillus</taxon>
    </lineage>
</organism>
<keyword evidence="3" id="KW-0804">Transcription</keyword>
<evidence type="ECO:0000313" key="5">
    <source>
        <dbReference type="EMBL" id="GAY74524.1"/>
    </source>
</evidence>
<dbReference type="PANTHER" id="PTHR40062:SF1">
    <property type="entry name" value="GLOBAL TRANSCRIPTIONAL REGULATOR CODY"/>
    <property type="match status" value="1"/>
</dbReference>
<reference evidence="5 6" key="1">
    <citation type="submission" date="2017-11" db="EMBL/GenBank/DDBJ databases">
        <title>Draft Genome Sequence of Sporolactobacillus inulinus NBRC 111894 Isolated from Koso, a Japanese Sugar-Vegetable Fermented Beverage.</title>
        <authorList>
            <person name="Chiou T.Y."/>
            <person name="Oshima K."/>
            <person name="Suda W."/>
            <person name="Hattori M."/>
            <person name="Takahashi T."/>
        </authorList>
    </citation>
    <scope>NUCLEOTIDE SEQUENCE [LARGE SCALE GENOMIC DNA]</scope>
    <source>
        <strain evidence="5 6">NBRC111894</strain>
    </source>
</reference>
<evidence type="ECO:0000256" key="2">
    <source>
        <dbReference type="ARBA" id="ARBA00023125"/>
    </source>
</evidence>
<evidence type="ECO:0000259" key="4">
    <source>
        <dbReference type="Pfam" id="PF06018"/>
    </source>
</evidence>
<keyword evidence="1" id="KW-0805">Transcription regulation</keyword>
<proteinExistence type="predicted"/>
<sequence length="222" mass="25480">MTLLEKTRKINQLLQGTKTQVDFNEMAQTLRDVIQTNTFVVSRRGKILGMSLKLEFDNERIQKMFESRQLPDDYTQSLFSVVQTSSNIDVDSEFSIFPDENKELFKSGLTTVVPIVGGGERLGTLILSRLGETFADEDLILAEYGATVVGMEILREKPMRLKKKHVKKRSFRWPSDRYRTANLKQLSIFSKSWTARRVCWSQVKLPIELASRVRSLSTHCAN</sequence>
<dbReference type="GO" id="GO:0003700">
    <property type="term" value="F:DNA-binding transcription factor activity"/>
    <property type="evidence" value="ECO:0007669"/>
    <property type="project" value="InterPro"/>
</dbReference>
<dbReference type="GO" id="GO:0045892">
    <property type="term" value="P:negative regulation of DNA-templated transcription"/>
    <property type="evidence" value="ECO:0007669"/>
    <property type="project" value="InterPro"/>
</dbReference>
<dbReference type="Proteomes" id="UP000319716">
    <property type="component" value="Unassembled WGS sequence"/>
</dbReference>
<feature type="domain" description="Global transcriptional regulator CodY N-terminal" evidence="4">
    <location>
        <begin position="2"/>
        <end position="164"/>
    </location>
</feature>
<dbReference type="GO" id="GO:0005525">
    <property type="term" value="F:GTP binding"/>
    <property type="evidence" value="ECO:0007669"/>
    <property type="project" value="InterPro"/>
</dbReference>
<dbReference type="Gene3D" id="3.30.450.40">
    <property type="match status" value="1"/>
</dbReference>
<evidence type="ECO:0000256" key="3">
    <source>
        <dbReference type="ARBA" id="ARBA00023163"/>
    </source>
</evidence>